<dbReference type="WBParaSite" id="ECPE_0000304101-mRNA-1">
    <property type="protein sequence ID" value="ECPE_0000304101-mRNA-1"/>
    <property type="gene ID" value="ECPE_0000304101"/>
</dbReference>
<evidence type="ECO:0000256" key="2">
    <source>
        <dbReference type="SAM" id="MobiDB-lite"/>
    </source>
</evidence>
<evidence type="ECO:0000313" key="4">
    <source>
        <dbReference type="Proteomes" id="UP000272942"/>
    </source>
</evidence>
<feature type="region of interest" description="Disordered" evidence="2">
    <location>
        <begin position="1"/>
        <end position="58"/>
    </location>
</feature>
<sequence length="381" mass="44083">MQVNDNHPPNRADFTDGPKPPTVSPPVDLPDVQTTVPGSGDNPLNEAYSRQSANKRARAQELERHLQETQDAHFELAQRAQEARKQVLNRVTQEDAQFSVDLAAVQQRRDLERAAFMSGLLDAEQRASRLVQELLDEQTKAHATEVADDLASRRLLDRPDASFKLRREEMLAAMEHLLEQEYKLYHGQVLQRDSLVQHTLVLDTSDSEHVNQVLARRLADRQKLSQELASKEEAQRDAFAKLLAQQDSQAQRLRREIGLIEQELCRLTMAEQDRKAKRTEINQRTLTERRMELLDLLLQLSKDQRRRQNELQQRLMEMEKRKQQDQMDYWLIQYQRLLDNKPPQLDMECLVGQTFESEAPAPGSQRKTPSSVWVTAKYAVP</sequence>
<proteinExistence type="predicted"/>
<evidence type="ECO:0000313" key="3">
    <source>
        <dbReference type="EMBL" id="VDP68253.1"/>
    </source>
</evidence>
<dbReference type="OrthoDB" id="1711136at2759"/>
<evidence type="ECO:0000313" key="5">
    <source>
        <dbReference type="WBParaSite" id="ECPE_0000304101-mRNA-1"/>
    </source>
</evidence>
<keyword evidence="4" id="KW-1185">Reference proteome</keyword>
<keyword evidence="1" id="KW-0175">Coiled coil</keyword>
<evidence type="ECO:0000256" key="1">
    <source>
        <dbReference type="SAM" id="Coils"/>
    </source>
</evidence>
<feature type="region of interest" description="Disordered" evidence="2">
    <location>
        <begin position="355"/>
        <end position="381"/>
    </location>
</feature>
<reference evidence="5" key="1">
    <citation type="submission" date="2016-06" db="UniProtKB">
        <authorList>
            <consortium name="WormBaseParasite"/>
        </authorList>
    </citation>
    <scope>IDENTIFICATION</scope>
</reference>
<organism evidence="5">
    <name type="scientific">Echinostoma caproni</name>
    <dbReference type="NCBI Taxonomy" id="27848"/>
    <lineage>
        <taxon>Eukaryota</taxon>
        <taxon>Metazoa</taxon>
        <taxon>Spiralia</taxon>
        <taxon>Lophotrochozoa</taxon>
        <taxon>Platyhelminthes</taxon>
        <taxon>Trematoda</taxon>
        <taxon>Digenea</taxon>
        <taxon>Plagiorchiida</taxon>
        <taxon>Echinostomata</taxon>
        <taxon>Echinostomatoidea</taxon>
        <taxon>Echinostomatidae</taxon>
        <taxon>Echinostoma</taxon>
    </lineage>
</organism>
<feature type="compositionally biased region" description="Pro residues" evidence="2">
    <location>
        <begin position="18"/>
        <end position="28"/>
    </location>
</feature>
<dbReference type="Proteomes" id="UP000272942">
    <property type="component" value="Unassembled WGS sequence"/>
</dbReference>
<protein>
    <submittedName>
        <fullName evidence="5">DUF4515 domain-containing protein</fullName>
    </submittedName>
</protein>
<reference evidence="3 4" key="2">
    <citation type="submission" date="2018-11" db="EMBL/GenBank/DDBJ databases">
        <authorList>
            <consortium name="Pathogen Informatics"/>
        </authorList>
    </citation>
    <scope>NUCLEOTIDE SEQUENCE [LARGE SCALE GENOMIC DNA]</scope>
    <source>
        <strain evidence="3 4">Egypt</strain>
    </source>
</reference>
<accession>A0A183A7V3</accession>
<dbReference type="EMBL" id="UZAN01040047">
    <property type="protein sequence ID" value="VDP68253.1"/>
    <property type="molecule type" value="Genomic_DNA"/>
</dbReference>
<feature type="coiled-coil region" evidence="1">
    <location>
        <begin position="301"/>
        <end position="328"/>
    </location>
</feature>
<dbReference type="AlphaFoldDB" id="A0A183A7V3"/>
<name>A0A183A7V3_9TREM</name>
<gene>
    <name evidence="3" type="ORF">ECPE_LOCUS3038</name>
</gene>